<organism evidence="1 2">
    <name type="scientific">Phyllostomus discolor</name>
    <name type="common">pale spear-nosed bat</name>
    <dbReference type="NCBI Taxonomy" id="89673"/>
    <lineage>
        <taxon>Eukaryota</taxon>
        <taxon>Metazoa</taxon>
        <taxon>Chordata</taxon>
        <taxon>Craniata</taxon>
        <taxon>Vertebrata</taxon>
        <taxon>Euteleostomi</taxon>
        <taxon>Mammalia</taxon>
        <taxon>Eutheria</taxon>
        <taxon>Laurasiatheria</taxon>
        <taxon>Chiroptera</taxon>
        <taxon>Yangochiroptera</taxon>
        <taxon>Phyllostomidae</taxon>
        <taxon>Phyllostominae</taxon>
        <taxon>Phyllostomus</taxon>
    </lineage>
</organism>
<sequence>MVFKTMCFCSSTNKPPSESLIVIGKECAVSLPFPFLTGQEAAMAGAGTATLRRRDGSHVLRLAETTSSGCLPLDHYGISLPKKQPAYHQEAARQIQKEGHPVGQQNQLLLLEQGALSLRE</sequence>
<accession>A0A833Z1F5</accession>
<gene>
    <name evidence="1" type="ORF">HJG60_008366</name>
</gene>
<dbReference type="AlphaFoldDB" id="A0A833Z1F5"/>
<proteinExistence type="predicted"/>
<dbReference type="EMBL" id="JABVXQ010000011">
    <property type="protein sequence ID" value="KAF6086160.1"/>
    <property type="molecule type" value="Genomic_DNA"/>
</dbReference>
<evidence type="ECO:0000313" key="2">
    <source>
        <dbReference type="Proteomes" id="UP000664940"/>
    </source>
</evidence>
<reference evidence="1 2" key="1">
    <citation type="journal article" date="2020" name="Nature">
        <title>Six reference-quality genomes reveal evolution of bat adaptations.</title>
        <authorList>
            <person name="Jebb D."/>
            <person name="Huang Z."/>
            <person name="Pippel M."/>
            <person name="Hughes G.M."/>
            <person name="Lavrichenko K."/>
            <person name="Devanna P."/>
            <person name="Winkler S."/>
            <person name="Jermiin L.S."/>
            <person name="Skirmuntt E.C."/>
            <person name="Katzourakis A."/>
            <person name="Burkitt-Gray L."/>
            <person name="Ray D.A."/>
            <person name="Sullivan K.A.M."/>
            <person name="Roscito J.G."/>
            <person name="Kirilenko B.M."/>
            <person name="Davalos L.M."/>
            <person name="Corthals A.P."/>
            <person name="Power M.L."/>
            <person name="Jones G."/>
            <person name="Ransome R.D."/>
            <person name="Dechmann D.K.N."/>
            <person name="Locatelli A.G."/>
            <person name="Puechmaille S.J."/>
            <person name="Fedrigo O."/>
            <person name="Jarvis E.D."/>
            <person name="Hiller M."/>
            <person name="Vernes S.C."/>
            <person name="Myers E.W."/>
            <person name="Teeling E.C."/>
        </authorList>
    </citation>
    <scope>NUCLEOTIDE SEQUENCE [LARGE SCALE GENOMIC DNA]</scope>
    <source>
        <strain evidence="1">Bat1K_MPI-CBG_1</strain>
    </source>
</reference>
<protein>
    <submittedName>
        <fullName evidence="1">Uncharacterized protein</fullName>
    </submittedName>
</protein>
<name>A0A833Z1F5_9CHIR</name>
<dbReference type="Proteomes" id="UP000664940">
    <property type="component" value="Unassembled WGS sequence"/>
</dbReference>
<comment type="caution">
    <text evidence="1">The sequence shown here is derived from an EMBL/GenBank/DDBJ whole genome shotgun (WGS) entry which is preliminary data.</text>
</comment>
<evidence type="ECO:0000313" key="1">
    <source>
        <dbReference type="EMBL" id="KAF6086160.1"/>
    </source>
</evidence>